<sequence length="64" mass="7219">MSGSFEEAMARARARLRALEAAIDDLARRRTAGSERADGAWRERRLGRLVAEFEAGEDRKRQAT</sequence>
<keyword evidence="2" id="KW-1185">Reference proteome</keyword>
<evidence type="ECO:0000313" key="2">
    <source>
        <dbReference type="Proteomes" id="UP000696413"/>
    </source>
</evidence>
<accession>A0ABS6HJ46</accession>
<protein>
    <submittedName>
        <fullName evidence="1">Uncharacterized protein</fullName>
    </submittedName>
</protein>
<name>A0ABS6HJ46_MYCGD</name>
<organism evidence="1 2">
    <name type="scientific">Mycolicibacterium goodii</name>
    <name type="common">Mycobacterium goodii</name>
    <dbReference type="NCBI Taxonomy" id="134601"/>
    <lineage>
        <taxon>Bacteria</taxon>
        <taxon>Bacillati</taxon>
        <taxon>Actinomycetota</taxon>
        <taxon>Actinomycetes</taxon>
        <taxon>Mycobacteriales</taxon>
        <taxon>Mycobacteriaceae</taxon>
        <taxon>Mycolicibacterium</taxon>
    </lineage>
</organism>
<evidence type="ECO:0000313" key="1">
    <source>
        <dbReference type="EMBL" id="MBU8821950.1"/>
    </source>
</evidence>
<proteinExistence type="predicted"/>
<gene>
    <name evidence="1" type="ORF">KL859_03575</name>
</gene>
<comment type="caution">
    <text evidence="1">The sequence shown here is derived from an EMBL/GenBank/DDBJ whole genome shotgun (WGS) entry which is preliminary data.</text>
</comment>
<dbReference type="Proteomes" id="UP000696413">
    <property type="component" value="Unassembled WGS sequence"/>
</dbReference>
<reference evidence="1 2" key="1">
    <citation type="submission" date="2021-05" db="EMBL/GenBank/DDBJ databases">
        <title>Draft Genome Sequences of Clinical Respiratory Isolates of Mycobacterium goodii Recovered in Ireland.</title>
        <authorList>
            <person name="Flanagan P.R."/>
            <person name="Mok S."/>
            <person name="Roycroft E."/>
            <person name="Rogers T.R."/>
            <person name="Fitzgibbon M."/>
        </authorList>
    </citation>
    <scope>NUCLEOTIDE SEQUENCE [LARGE SCALE GENOMIC DNA]</scope>
    <source>
        <strain evidence="1 2">14IE55</strain>
    </source>
</reference>
<dbReference type="EMBL" id="JAHBOM010000002">
    <property type="protein sequence ID" value="MBU8821950.1"/>
    <property type="molecule type" value="Genomic_DNA"/>
</dbReference>
<dbReference type="RefSeq" id="WP_214394267.1">
    <property type="nucleotide sequence ID" value="NZ_JAHBOL010000019.1"/>
</dbReference>